<reference evidence="2" key="1">
    <citation type="submission" date="2022-11" db="UniProtKB">
        <authorList>
            <consortium name="WormBaseParasite"/>
        </authorList>
    </citation>
    <scope>IDENTIFICATION</scope>
</reference>
<protein>
    <submittedName>
        <fullName evidence="2">Uncharacterized protein</fullName>
    </submittedName>
</protein>
<dbReference type="Proteomes" id="UP000887580">
    <property type="component" value="Unplaced"/>
</dbReference>
<evidence type="ECO:0000313" key="1">
    <source>
        <dbReference type="Proteomes" id="UP000887580"/>
    </source>
</evidence>
<sequence length="105" mass="11543">MASTHSTTSSSQPNAANALIQIISGIFALILAIFHTIRKALGFRNAQDDIDDFMYKPSPNFASAAPADPNYQTLAALDNENVFGRDRLQEAMKRRKQETTKAGRT</sequence>
<evidence type="ECO:0000313" key="2">
    <source>
        <dbReference type="WBParaSite" id="PS1159_v2.g21423.t1"/>
    </source>
</evidence>
<organism evidence="1 2">
    <name type="scientific">Panagrolaimus sp. PS1159</name>
    <dbReference type="NCBI Taxonomy" id="55785"/>
    <lineage>
        <taxon>Eukaryota</taxon>
        <taxon>Metazoa</taxon>
        <taxon>Ecdysozoa</taxon>
        <taxon>Nematoda</taxon>
        <taxon>Chromadorea</taxon>
        <taxon>Rhabditida</taxon>
        <taxon>Tylenchina</taxon>
        <taxon>Panagrolaimomorpha</taxon>
        <taxon>Panagrolaimoidea</taxon>
        <taxon>Panagrolaimidae</taxon>
        <taxon>Panagrolaimus</taxon>
    </lineage>
</organism>
<proteinExistence type="predicted"/>
<accession>A0AC35FW29</accession>
<name>A0AC35FW29_9BILA</name>
<dbReference type="WBParaSite" id="PS1159_v2.g21423.t1">
    <property type="protein sequence ID" value="PS1159_v2.g21423.t1"/>
    <property type="gene ID" value="PS1159_v2.g21423"/>
</dbReference>